<keyword evidence="3" id="KW-1185">Reference proteome</keyword>
<dbReference type="AlphaFoldDB" id="A0AAD4R5Q2"/>
<protein>
    <recommendedName>
        <fullName evidence="4">Secreted protein</fullName>
    </recommendedName>
</protein>
<dbReference type="Proteomes" id="UP001201812">
    <property type="component" value="Unassembled WGS sequence"/>
</dbReference>
<evidence type="ECO:0000313" key="2">
    <source>
        <dbReference type="EMBL" id="KAI1711306.1"/>
    </source>
</evidence>
<keyword evidence="1" id="KW-0732">Signal</keyword>
<proteinExistence type="predicted"/>
<evidence type="ECO:0008006" key="4">
    <source>
        <dbReference type="Google" id="ProtNLM"/>
    </source>
</evidence>
<organism evidence="2 3">
    <name type="scientific">Ditylenchus destructor</name>
    <dbReference type="NCBI Taxonomy" id="166010"/>
    <lineage>
        <taxon>Eukaryota</taxon>
        <taxon>Metazoa</taxon>
        <taxon>Ecdysozoa</taxon>
        <taxon>Nematoda</taxon>
        <taxon>Chromadorea</taxon>
        <taxon>Rhabditida</taxon>
        <taxon>Tylenchina</taxon>
        <taxon>Tylenchomorpha</taxon>
        <taxon>Sphaerularioidea</taxon>
        <taxon>Anguinidae</taxon>
        <taxon>Anguininae</taxon>
        <taxon>Ditylenchus</taxon>
    </lineage>
</organism>
<comment type="caution">
    <text evidence="2">The sequence shown here is derived from an EMBL/GenBank/DDBJ whole genome shotgun (WGS) entry which is preliminary data.</text>
</comment>
<name>A0AAD4R5Q2_9BILA</name>
<gene>
    <name evidence="2" type="ORF">DdX_10180</name>
</gene>
<reference evidence="2" key="1">
    <citation type="submission" date="2022-01" db="EMBL/GenBank/DDBJ databases">
        <title>Genome Sequence Resource for Two Populations of Ditylenchus destructor, the Migratory Endoparasitic Phytonematode.</title>
        <authorList>
            <person name="Zhang H."/>
            <person name="Lin R."/>
            <person name="Xie B."/>
        </authorList>
    </citation>
    <scope>NUCLEOTIDE SEQUENCE</scope>
    <source>
        <strain evidence="2">BazhouSP</strain>
    </source>
</reference>
<sequence length="196" mass="21941">MKVVPFVFFFLLVASVDSNPRVTYNPEAYPCGNAYWCPPGYIFAFGYQDYDCNSQSYPLSECLKDGGLCVSNKTHPDAGNLCNANCCRPSKFINKNCTLQTPPVDTLLIPQILTNLFQIGGRFKNKRYRLTSREWKAVNVADRSHPTAHSRQPQSNNQPTCLYFTHKAVNTSVCPAQRLASEANPLHLGSQTVKIE</sequence>
<feature type="signal peptide" evidence="1">
    <location>
        <begin position="1"/>
        <end position="18"/>
    </location>
</feature>
<evidence type="ECO:0000313" key="3">
    <source>
        <dbReference type="Proteomes" id="UP001201812"/>
    </source>
</evidence>
<accession>A0AAD4R5Q2</accession>
<evidence type="ECO:0000256" key="1">
    <source>
        <dbReference type="SAM" id="SignalP"/>
    </source>
</evidence>
<feature type="chain" id="PRO_5042114002" description="Secreted protein" evidence="1">
    <location>
        <begin position="19"/>
        <end position="196"/>
    </location>
</feature>
<dbReference type="EMBL" id="JAKKPZ010000022">
    <property type="protein sequence ID" value="KAI1711306.1"/>
    <property type="molecule type" value="Genomic_DNA"/>
</dbReference>